<dbReference type="Gene3D" id="1.20.59.10">
    <property type="entry name" value="Chorismate mutase"/>
    <property type="match status" value="1"/>
</dbReference>
<protein>
    <submittedName>
        <fullName evidence="3">Chorismate mutase</fullName>
    </submittedName>
</protein>
<dbReference type="InterPro" id="IPR036979">
    <property type="entry name" value="CM_dom_sf"/>
</dbReference>
<accession>A0ABS5CD36</accession>
<evidence type="ECO:0000313" key="4">
    <source>
        <dbReference type="Proteomes" id="UP000673394"/>
    </source>
</evidence>
<evidence type="ECO:0000313" key="3">
    <source>
        <dbReference type="EMBL" id="MBP3963904.1"/>
    </source>
</evidence>
<feature type="domain" description="Chorismate mutase" evidence="2">
    <location>
        <begin position="1"/>
        <end position="90"/>
    </location>
</feature>
<keyword evidence="1" id="KW-0413">Isomerase</keyword>
<dbReference type="Proteomes" id="UP000673394">
    <property type="component" value="Unassembled WGS sequence"/>
</dbReference>
<evidence type="ECO:0000259" key="2">
    <source>
        <dbReference type="PROSITE" id="PS51168"/>
    </source>
</evidence>
<dbReference type="RefSeq" id="WP_210658754.1">
    <property type="nucleotide sequence ID" value="NZ_JAGKSP010000005.1"/>
</dbReference>
<dbReference type="SUPFAM" id="SSF48600">
    <property type="entry name" value="Chorismate mutase II"/>
    <property type="match status" value="1"/>
</dbReference>
<keyword evidence="4" id="KW-1185">Reference proteome</keyword>
<dbReference type="PROSITE" id="PS51168">
    <property type="entry name" value="CHORISMATE_MUT_2"/>
    <property type="match status" value="1"/>
</dbReference>
<evidence type="ECO:0000256" key="1">
    <source>
        <dbReference type="ARBA" id="ARBA00023235"/>
    </source>
</evidence>
<proteinExistence type="predicted"/>
<dbReference type="PANTHER" id="PTHR38041">
    <property type="entry name" value="CHORISMATE MUTASE"/>
    <property type="match status" value="1"/>
</dbReference>
<reference evidence="3 4" key="1">
    <citation type="submission" date="2021-04" db="EMBL/GenBank/DDBJ databases">
        <title>Paenibacillus sp. DLE-14 whole genome sequence.</title>
        <authorList>
            <person name="Ham Y.J."/>
        </authorList>
    </citation>
    <scope>NUCLEOTIDE SEQUENCE [LARGE SCALE GENOMIC DNA]</scope>
    <source>
        <strain evidence="3 4">DLE-14</strain>
    </source>
</reference>
<comment type="caution">
    <text evidence="3">The sequence shown here is derived from an EMBL/GenBank/DDBJ whole genome shotgun (WGS) entry which is preliminary data.</text>
</comment>
<organism evidence="3 4">
    <name type="scientific">Paenibacillus lignilyticus</name>
    <dbReference type="NCBI Taxonomy" id="1172615"/>
    <lineage>
        <taxon>Bacteria</taxon>
        <taxon>Bacillati</taxon>
        <taxon>Bacillota</taxon>
        <taxon>Bacilli</taxon>
        <taxon>Bacillales</taxon>
        <taxon>Paenibacillaceae</taxon>
        <taxon>Paenibacillus</taxon>
    </lineage>
</organism>
<dbReference type="InterPro" id="IPR036263">
    <property type="entry name" value="Chorismate_II_sf"/>
</dbReference>
<sequence>MTTGLDELRQNIDSIDNELVALLAKRFQLTEEVGHYKAIHNLQAQDASREAKQFLKIVQLSEAHGLNAAYATAIFRCVMDQVIARHEELRNVSVPR</sequence>
<dbReference type="InterPro" id="IPR002701">
    <property type="entry name" value="CM_II_prokaryot"/>
</dbReference>
<dbReference type="Pfam" id="PF01817">
    <property type="entry name" value="CM_2"/>
    <property type="match status" value="1"/>
</dbReference>
<gene>
    <name evidence="3" type="ORF">I8J30_14400</name>
</gene>
<dbReference type="InterPro" id="IPR051331">
    <property type="entry name" value="Chorismate_mutase-related"/>
</dbReference>
<dbReference type="PANTHER" id="PTHR38041:SF1">
    <property type="entry name" value="CHORISMATE MUTASE"/>
    <property type="match status" value="1"/>
</dbReference>
<dbReference type="SMART" id="SM00830">
    <property type="entry name" value="CM_2"/>
    <property type="match status" value="1"/>
</dbReference>
<dbReference type="EMBL" id="JAGKSP010000005">
    <property type="protein sequence ID" value="MBP3963904.1"/>
    <property type="molecule type" value="Genomic_DNA"/>
</dbReference>
<name>A0ABS5CD36_9BACL</name>